<dbReference type="Proteomes" id="UP000494165">
    <property type="component" value="Unassembled WGS sequence"/>
</dbReference>
<dbReference type="PROSITE" id="PS00028">
    <property type="entry name" value="ZINC_FINGER_C2H2_1"/>
    <property type="match status" value="1"/>
</dbReference>
<comment type="caution">
    <text evidence="3">The sequence shown here is derived from an EMBL/GenBank/DDBJ whole genome shotgun (WGS) entry which is preliminary data.</text>
</comment>
<accession>A0A8S1DXC0</accession>
<name>A0A8S1DXC0_9INSE</name>
<gene>
    <name evidence="3" type="ORF">CLODIP_2_CD13558</name>
</gene>
<evidence type="ECO:0000256" key="1">
    <source>
        <dbReference type="PROSITE-ProRule" id="PRU00042"/>
    </source>
</evidence>
<dbReference type="AlphaFoldDB" id="A0A8S1DXC0"/>
<protein>
    <recommendedName>
        <fullName evidence="2">C2H2-type domain-containing protein</fullName>
    </recommendedName>
</protein>
<keyword evidence="4" id="KW-1185">Reference proteome</keyword>
<proteinExistence type="predicted"/>
<feature type="domain" description="C2H2-type" evidence="2">
    <location>
        <begin position="609"/>
        <end position="632"/>
    </location>
</feature>
<keyword evidence="1" id="KW-0479">Metal-binding</keyword>
<evidence type="ECO:0000313" key="3">
    <source>
        <dbReference type="EMBL" id="CAB3386601.1"/>
    </source>
</evidence>
<organism evidence="3 4">
    <name type="scientific">Cloeon dipterum</name>
    <dbReference type="NCBI Taxonomy" id="197152"/>
    <lineage>
        <taxon>Eukaryota</taxon>
        <taxon>Metazoa</taxon>
        <taxon>Ecdysozoa</taxon>
        <taxon>Arthropoda</taxon>
        <taxon>Hexapoda</taxon>
        <taxon>Insecta</taxon>
        <taxon>Pterygota</taxon>
        <taxon>Palaeoptera</taxon>
        <taxon>Ephemeroptera</taxon>
        <taxon>Pisciforma</taxon>
        <taxon>Baetidae</taxon>
        <taxon>Cloeon</taxon>
    </lineage>
</organism>
<dbReference type="InterPro" id="IPR013087">
    <property type="entry name" value="Znf_C2H2_type"/>
</dbReference>
<dbReference type="PROSITE" id="PS50157">
    <property type="entry name" value="ZINC_FINGER_C2H2_2"/>
    <property type="match status" value="1"/>
</dbReference>
<dbReference type="SUPFAM" id="SSF57667">
    <property type="entry name" value="beta-beta-alpha zinc fingers"/>
    <property type="match status" value="1"/>
</dbReference>
<dbReference type="OrthoDB" id="4748970at2759"/>
<dbReference type="GO" id="GO:0008270">
    <property type="term" value="F:zinc ion binding"/>
    <property type="evidence" value="ECO:0007669"/>
    <property type="project" value="UniProtKB-KW"/>
</dbReference>
<keyword evidence="1" id="KW-0863">Zinc-finger</keyword>
<dbReference type="EMBL" id="CADEPI010000495">
    <property type="protein sequence ID" value="CAB3386601.1"/>
    <property type="molecule type" value="Genomic_DNA"/>
</dbReference>
<dbReference type="Gene3D" id="3.80.10.10">
    <property type="entry name" value="Ribonuclease Inhibitor"/>
    <property type="match status" value="1"/>
</dbReference>
<reference evidence="3 4" key="1">
    <citation type="submission" date="2020-04" db="EMBL/GenBank/DDBJ databases">
        <authorList>
            <person name="Alioto T."/>
            <person name="Alioto T."/>
            <person name="Gomez Garrido J."/>
        </authorList>
    </citation>
    <scope>NUCLEOTIDE SEQUENCE [LARGE SCALE GENOMIC DNA]</scope>
</reference>
<dbReference type="InterPro" id="IPR032675">
    <property type="entry name" value="LRR_dom_sf"/>
</dbReference>
<dbReference type="InterPro" id="IPR036236">
    <property type="entry name" value="Znf_C2H2_sf"/>
</dbReference>
<dbReference type="SUPFAM" id="SSF52047">
    <property type="entry name" value="RNI-like"/>
    <property type="match status" value="1"/>
</dbReference>
<evidence type="ECO:0000313" key="4">
    <source>
        <dbReference type="Proteomes" id="UP000494165"/>
    </source>
</evidence>
<evidence type="ECO:0000259" key="2">
    <source>
        <dbReference type="PROSITE" id="PS50157"/>
    </source>
</evidence>
<sequence>MSDLQRLSLAKSRLNNLRKNKSLFDLTAKKIVKSFESFISDEREDDMKRIQRLPTLPGCLRQKLLDGLCELTSTTIGEDKQMQELKRILSIFTHLLCPQIKEIALNGMLTFSPKQYRETALSQILILIATHAPNVLSLTLNVKKSCVKFEFWRRRARVQAIARLNKLRKLKLDTHQVKYAEAKEICQQLPNLKYFDVRLDMSDKSIVQDNIEGFKEAFSQLKVFLFPSEWWCETTRYLFKQCLQHLPQLEVVQGCVCSSLYAPTLASPDNFGDSLRPSALFYLKVDWLKLTRPWHLKFPNIRHLHLEGNYGVSMEYIKPVLQFKKIESLKLNDFGGKEVVETLLKTYGHNLHTLKLAFRSFPLKINLKTIFANCPKLRTIILDHVNFSESSAPVKFFPPLKQFTWVTSDSAKNAFLSNILQAPTLETISIYNENYDVEDLKAVSALIAEKKILRQLRNFRYTSSLIEMENVNLEFFRAMSDELCLICDLPTADGAVLAVQVDKEKLETWILNVCGHELAEEIEDHDLICYFCLWHAEFQWKFDEMEDESLVWWPRNSEYLDDAAKELRKNYFEGKLEQCWVQLKKIELPKSDDGEEERIVEAEIRQRLWKCICCGKRYKYSNDLSRHVKKMHKETIRCSGGLADMSFQKMLCLICERPMADGAIPAVQVDKEKLETWILNVCGHELAEEIEDHDLICYFCLLHAE</sequence>
<keyword evidence="1" id="KW-0862">Zinc</keyword>